<dbReference type="RefSeq" id="WP_083498316.1">
    <property type="nucleotide sequence ID" value="NZ_BAAAXQ010000075.1"/>
</dbReference>
<sequence length="166" mass="20057">MDTEDVYQEYANFVFKYLLTLTNNDYQFAEELTQETFYQAIKSIDKFHEDGKAKFSTWLCSIAKNVWLQELNRSKKRQQLTDLLTNEKKSSYNLEEDYFKNEDKIHFFKQAHQLTDKKREILYLRLLGDLTFKEIGSIFGKTENWARVTFYRAKQQIRKDERVDES</sequence>
<keyword evidence="5" id="KW-0804">Transcription</keyword>
<evidence type="ECO:0000259" key="7">
    <source>
        <dbReference type="Pfam" id="PF04545"/>
    </source>
</evidence>
<reference evidence="8 9" key="1">
    <citation type="journal article" date="2019" name="Int. J. Syst. Evol. Microbiol.">
        <title>The Global Catalogue of Microorganisms (GCM) 10K type strain sequencing project: providing services to taxonomists for standard genome sequencing and annotation.</title>
        <authorList>
            <consortium name="The Broad Institute Genomics Platform"/>
            <consortium name="The Broad Institute Genome Sequencing Center for Infectious Disease"/>
            <person name="Wu L."/>
            <person name="Ma J."/>
        </authorList>
    </citation>
    <scope>NUCLEOTIDE SEQUENCE [LARGE SCALE GENOMIC DNA]</scope>
    <source>
        <strain evidence="8 9">JCM 8736</strain>
    </source>
</reference>
<dbReference type="InterPro" id="IPR014284">
    <property type="entry name" value="RNA_pol_sigma-70_dom"/>
</dbReference>
<evidence type="ECO:0000256" key="1">
    <source>
        <dbReference type="ARBA" id="ARBA00010641"/>
    </source>
</evidence>
<comment type="caution">
    <text evidence="8">The sequence shown here is derived from an EMBL/GenBank/DDBJ whole genome shotgun (WGS) entry which is preliminary data.</text>
</comment>
<keyword evidence="9" id="KW-1185">Reference proteome</keyword>
<evidence type="ECO:0000313" key="9">
    <source>
        <dbReference type="Proteomes" id="UP001501577"/>
    </source>
</evidence>
<feature type="domain" description="RNA polymerase sigma-70 region 2" evidence="6">
    <location>
        <begin position="7"/>
        <end position="76"/>
    </location>
</feature>
<dbReference type="Proteomes" id="UP001501577">
    <property type="component" value="Unassembled WGS sequence"/>
</dbReference>
<dbReference type="SUPFAM" id="SSF88659">
    <property type="entry name" value="Sigma3 and sigma4 domains of RNA polymerase sigma factors"/>
    <property type="match status" value="1"/>
</dbReference>
<feature type="domain" description="RNA polymerase sigma-70 region 4" evidence="7">
    <location>
        <begin position="113"/>
        <end position="158"/>
    </location>
</feature>
<keyword evidence="2" id="KW-0805">Transcription regulation</keyword>
<dbReference type="Pfam" id="PF04542">
    <property type="entry name" value="Sigma70_r2"/>
    <property type="match status" value="1"/>
</dbReference>
<dbReference type="InterPro" id="IPR013325">
    <property type="entry name" value="RNA_pol_sigma_r2"/>
</dbReference>
<keyword evidence="3" id="KW-0731">Sigma factor</keyword>
<dbReference type="InterPro" id="IPR036388">
    <property type="entry name" value="WH-like_DNA-bd_sf"/>
</dbReference>
<dbReference type="InterPro" id="IPR013324">
    <property type="entry name" value="RNA_pol_sigma_r3/r4-like"/>
</dbReference>
<dbReference type="CDD" id="cd06171">
    <property type="entry name" value="Sigma70_r4"/>
    <property type="match status" value="1"/>
</dbReference>
<dbReference type="EMBL" id="BAAAXQ010000075">
    <property type="protein sequence ID" value="GAA3025304.1"/>
    <property type="molecule type" value="Genomic_DNA"/>
</dbReference>
<dbReference type="NCBIfam" id="TIGR02937">
    <property type="entry name" value="sigma70-ECF"/>
    <property type="match status" value="1"/>
</dbReference>
<dbReference type="Gene3D" id="1.10.1740.10">
    <property type="match status" value="1"/>
</dbReference>
<dbReference type="SUPFAM" id="SSF88946">
    <property type="entry name" value="Sigma2 domain of RNA polymerase sigma factors"/>
    <property type="match status" value="1"/>
</dbReference>
<comment type="similarity">
    <text evidence="1">Belongs to the sigma-70 factor family. ECF subfamily.</text>
</comment>
<evidence type="ECO:0000313" key="8">
    <source>
        <dbReference type="EMBL" id="GAA3025304.1"/>
    </source>
</evidence>
<dbReference type="InterPro" id="IPR039425">
    <property type="entry name" value="RNA_pol_sigma-70-like"/>
</dbReference>
<accession>A0ABN3YF66</accession>
<dbReference type="PANTHER" id="PTHR43133">
    <property type="entry name" value="RNA POLYMERASE ECF-TYPE SIGMA FACTO"/>
    <property type="match status" value="1"/>
</dbReference>
<proteinExistence type="inferred from homology"/>
<dbReference type="PANTHER" id="PTHR43133:SF52">
    <property type="entry name" value="ECF RNA POLYMERASE SIGMA FACTOR SIGL"/>
    <property type="match status" value="1"/>
</dbReference>
<protein>
    <submittedName>
        <fullName evidence="8">RNA polymerase sigma factor</fullName>
    </submittedName>
</protein>
<dbReference type="InterPro" id="IPR007627">
    <property type="entry name" value="RNA_pol_sigma70_r2"/>
</dbReference>
<name>A0ABN3YF66_9ENTE</name>
<evidence type="ECO:0000256" key="3">
    <source>
        <dbReference type="ARBA" id="ARBA00023082"/>
    </source>
</evidence>
<evidence type="ECO:0000259" key="6">
    <source>
        <dbReference type="Pfam" id="PF04542"/>
    </source>
</evidence>
<keyword evidence="4" id="KW-0238">DNA-binding</keyword>
<gene>
    <name evidence="8" type="ORF">GCM10019998_22250</name>
</gene>
<evidence type="ECO:0000256" key="5">
    <source>
        <dbReference type="ARBA" id="ARBA00023163"/>
    </source>
</evidence>
<evidence type="ECO:0000256" key="4">
    <source>
        <dbReference type="ARBA" id="ARBA00023125"/>
    </source>
</evidence>
<organism evidence="8 9">
    <name type="scientific">Tetragenococcus solitarius</name>
    <dbReference type="NCBI Taxonomy" id="71453"/>
    <lineage>
        <taxon>Bacteria</taxon>
        <taxon>Bacillati</taxon>
        <taxon>Bacillota</taxon>
        <taxon>Bacilli</taxon>
        <taxon>Lactobacillales</taxon>
        <taxon>Enterococcaceae</taxon>
        <taxon>Tetragenococcus</taxon>
    </lineage>
</organism>
<dbReference type="Pfam" id="PF04545">
    <property type="entry name" value="Sigma70_r4"/>
    <property type="match status" value="1"/>
</dbReference>
<evidence type="ECO:0000256" key="2">
    <source>
        <dbReference type="ARBA" id="ARBA00023015"/>
    </source>
</evidence>
<dbReference type="InterPro" id="IPR007630">
    <property type="entry name" value="RNA_pol_sigma70_r4"/>
</dbReference>
<dbReference type="Gene3D" id="1.10.10.10">
    <property type="entry name" value="Winged helix-like DNA-binding domain superfamily/Winged helix DNA-binding domain"/>
    <property type="match status" value="1"/>
</dbReference>